<proteinExistence type="predicted"/>
<feature type="chain" id="PRO_5011770287" evidence="1">
    <location>
        <begin position="24"/>
        <end position="129"/>
    </location>
</feature>
<name>A0A1G9D0I1_9FLAO</name>
<reference evidence="2 3" key="1">
    <citation type="submission" date="2016-10" db="EMBL/GenBank/DDBJ databases">
        <authorList>
            <person name="de Groot N.N."/>
        </authorList>
    </citation>
    <scope>NUCLEOTIDE SEQUENCE [LARGE SCALE GENOMIC DNA]</scope>
    <source>
        <strain evidence="2 3">CGMCC 1.10076</strain>
    </source>
</reference>
<dbReference type="STRING" id="1128970.SAMN04487935_3674"/>
<feature type="signal peptide" evidence="1">
    <location>
        <begin position="1"/>
        <end position="23"/>
    </location>
</feature>
<evidence type="ECO:0000256" key="1">
    <source>
        <dbReference type="SAM" id="SignalP"/>
    </source>
</evidence>
<accession>A0A1G9D0I1</accession>
<dbReference type="EMBL" id="FNEZ01000008">
    <property type="protein sequence ID" value="SDK57437.1"/>
    <property type="molecule type" value="Genomic_DNA"/>
</dbReference>
<dbReference type="Proteomes" id="UP000199580">
    <property type="component" value="Unassembled WGS sequence"/>
</dbReference>
<sequence>MRALIFFISLCTFLLAGGHQAVANTQQLIKVTAAQHFEKSKQSKYSDSDPGLTLIDDADIDLTEESHLTDNLKNDVANKFLTGKYNLPQFWHTSNSLSFVISYECPDYNISPRFCAHSPIYITQRVLRL</sequence>
<gene>
    <name evidence="2" type="ORF">SAMN04487935_3674</name>
</gene>
<organism evidence="2 3">
    <name type="scientific">Flavobacterium noncentrifugens</name>
    <dbReference type="NCBI Taxonomy" id="1128970"/>
    <lineage>
        <taxon>Bacteria</taxon>
        <taxon>Pseudomonadati</taxon>
        <taxon>Bacteroidota</taxon>
        <taxon>Flavobacteriia</taxon>
        <taxon>Flavobacteriales</taxon>
        <taxon>Flavobacteriaceae</taxon>
        <taxon>Flavobacterium</taxon>
    </lineage>
</organism>
<protein>
    <submittedName>
        <fullName evidence="2">Uncharacterized protein</fullName>
    </submittedName>
</protein>
<keyword evidence="1" id="KW-0732">Signal</keyword>
<dbReference type="OrthoDB" id="1367991at2"/>
<keyword evidence="3" id="KW-1185">Reference proteome</keyword>
<dbReference type="AlphaFoldDB" id="A0A1G9D0I1"/>
<evidence type="ECO:0000313" key="3">
    <source>
        <dbReference type="Proteomes" id="UP000199580"/>
    </source>
</evidence>
<dbReference type="RefSeq" id="WP_091399086.1">
    <property type="nucleotide sequence ID" value="NZ_BKAI01000016.1"/>
</dbReference>
<evidence type="ECO:0000313" key="2">
    <source>
        <dbReference type="EMBL" id="SDK57437.1"/>
    </source>
</evidence>